<evidence type="ECO:0000256" key="1">
    <source>
        <dbReference type="SAM" id="Phobius"/>
    </source>
</evidence>
<evidence type="ECO:0000313" key="3">
    <source>
        <dbReference type="Proteomes" id="UP000533476"/>
    </source>
</evidence>
<proteinExistence type="predicted"/>
<name>A0A7Y0Q2S5_9FIRM</name>
<dbReference type="AlphaFoldDB" id="A0A7Y0Q2S5"/>
<gene>
    <name evidence="2" type="ORF">HIJ39_07530</name>
</gene>
<comment type="caution">
    <text evidence="2">The sequence shown here is derived from an EMBL/GenBank/DDBJ whole genome shotgun (WGS) entry which is preliminary data.</text>
</comment>
<sequence>MPPEEDNHLGLLTLAWAGQMDERTVSLRRDVDDIRKEMAEGLRAVRQEIQTLQGRIWYIAVAALVGPTIALLLGHLWG</sequence>
<accession>A0A7Y0Q2S5</accession>
<reference evidence="2 3" key="1">
    <citation type="submission" date="2020-04" db="EMBL/GenBank/DDBJ databases">
        <authorList>
            <person name="Zhang R."/>
            <person name="Schippers A."/>
        </authorList>
    </citation>
    <scope>NUCLEOTIDE SEQUENCE [LARGE SCALE GENOMIC DNA]</scope>
    <source>
        <strain evidence="2 3">DSM 109850</strain>
    </source>
</reference>
<dbReference type="EMBL" id="JABBVZ010000018">
    <property type="protein sequence ID" value="NMP22201.1"/>
    <property type="molecule type" value="Genomic_DNA"/>
</dbReference>
<evidence type="ECO:0000313" key="2">
    <source>
        <dbReference type="EMBL" id="NMP22201.1"/>
    </source>
</evidence>
<protein>
    <submittedName>
        <fullName evidence="2">Uncharacterized protein</fullName>
    </submittedName>
</protein>
<keyword evidence="3" id="KW-1185">Reference proteome</keyword>
<dbReference type="Proteomes" id="UP000533476">
    <property type="component" value="Unassembled WGS sequence"/>
</dbReference>
<keyword evidence="1" id="KW-1133">Transmembrane helix</keyword>
<feature type="transmembrane region" description="Helical" evidence="1">
    <location>
        <begin position="56"/>
        <end position="77"/>
    </location>
</feature>
<organism evidence="2 3">
    <name type="scientific">Sulfobacillus harzensis</name>
    <dbReference type="NCBI Taxonomy" id="2729629"/>
    <lineage>
        <taxon>Bacteria</taxon>
        <taxon>Bacillati</taxon>
        <taxon>Bacillota</taxon>
        <taxon>Clostridia</taxon>
        <taxon>Eubacteriales</taxon>
        <taxon>Clostridiales Family XVII. Incertae Sedis</taxon>
        <taxon>Sulfobacillus</taxon>
    </lineage>
</organism>
<dbReference type="RefSeq" id="WP_169098284.1">
    <property type="nucleotide sequence ID" value="NZ_JABBVZ010000018.1"/>
</dbReference>
<keyword evidence="1" id="KW-0812">Transmembrane</keyword>
<keyword evidence="1" id="KW-0472">Membrane</keyword>